<evidence type="ECO:0000256" key="1">
    <source>
        <dbReference type="SAM" id="Phobius"/>
    </source>
</evidence>
<protein>
    <submittedName>
        <fullName evidence="2">Uncharacterized protein</fullName>
    </submittedName>
</protein>
<keyword evidence="1" id="KW-0812">Transmembrane</keyword>
<accession>A0AA41X8L7</accession>
<dbReference type="EMBL" id="JANCLT010000004">
    <property type="protein sequence ID" value="MCP8968885.1"/>
    <property type="molecule type" value="Genomic_DNA"/>
</dbReference>
<keyword evidence="1" id="KW-0472">Membrane</keyword>
<keyword evidence="3" id="KW-1185">Reference proteome</keyword>
<proteinExistence type="predicted"/>
<dbReference type="Proteomes" id="UP001156102">
    <property type="component" value="Unassembled WGS sequence"/>
</dbReference>
<name>A0AA41X8L7_9BACI</name>
<gene>
    <name evidence="2" type="ORF">NK662_10075</name>
</gene>
<comment type="caution">
    <text evidence="2">The sequence shown here is derived from an EMBL/GenBank/DDBJ whole genome shotgun (WGS) entry which is preliminary data.</text>
</comment>
<evidence type="ECO:0000313" key="2">
    <source>
        <dbReference type="EMBL" id="MCP8968885.1"/>
    </source>
</evidence>
<keyword evidence="1" id="KW-1133">Transmembrane helix</keyword>
<reference evidence="2" key="1">
    <citation type="submission" date="2022-07" db="EMBL/GenBank/DDBJ databases">
        <authorList>
            <person name="Li W.-J."/>
            <person name="Deng Q.-Q."/>
        </authorList>
    </citation>
    <scope>NUCLEOTIDE SEQUENCE</scope>
    <source>
        <strain evidence="2">SYSU M60031</strain>
    </source>
</reference>
<organism evidence="2 3">
    <name type="scientific">Ectobacillus ponti</name>
    <dbReference type="NCBI Taxonomy" id="2961894"/>
    <lineage>
        <taxon>Bacteria</taxon>
        <taxon>Bacillati</taxon>
        <taxon>Bacillota</taxon>
        <taxon>Bacilli</taxon>
        <taxon>Bacillales</taxon>
        <taxon>Bacillaceae</taxon>
        <taxon>Ectobacillus</taxon>
    </lineage>
</organism>
<evidence type="ECO:0000313" key="3">
    <source>
        <dbReference type="Proteomes" id="UP001156102"/>
    </source>
</evidence>
<dbReference type="AlphaFoldDB" id="A0AA41X8L7"/>
<dbReference type="RefSeq" id="WP_254758795.1">
    <property type="nucleotide sequence ID" value="NZ_JANCLT010000004.1"/>
</dbReference>
<feature type="transmembrane region" description="Helical" evidence="1">
    <location>
        <begin position="7"/>
        <end position="29"/>
    </location>
</feature>
<sequence>MEYGFEAFFILIGVLFPLVCCVIFLYALVGSLGSSSTVDPLPEEIEKG</sequence>